<sequence>MCGEPLLNGDGIETHHIVPVAKGGLDDIENLKYLHLVSHKQAHSKPKLKGLSRMMGNCQVRFLGEGRIVMSNPYPTGFVVGNRRLG</sequence>
<accession>A0A838WS76</accession>
<evidence type="ECO:0000259" key="1">
    <source>
        <dbReference type="Pfam" id="PF01844"/>
    </source>
</evidence>
<dbReference type="AlphaFoldDB" id="A0A838WS76"/>
<dbReference type="Gene3D" id="1.10.30.50">
    <property type="match status" value="1"/>
</dbReference>
<proteinExistence type="predicted"/>
<dbReference type="GO" id="GO:0008270">
    <property type="term" value="F:zinc ion binding"/>
    <property type="evidence" value="ECO:0007669"/>
    <property type="project" value="InterPro"/>
</dbReference>
<keyword evidence="2" id="KW-0378">Hydrolase</keyword>
<dbReference type="GO" id="GO:0004519">
    <property type="term" value="F:endonuclease activity"/>
    <property type="evidence" value="ECO:0007669"/>
    <property type="project" value="UniProtKB-KW"/>
</dbReference>
<dbReference type="InterPro" id="IPR003615">
    <property type="entry name" value="HNH_nuc"/>
</dbReference>
<keyword evidence="2" id="KW-0255">Endonuclease</keyword>
<dbReference type="GO" id="GO:0003676">
    <property type="term" value="F:nucleic acid binding"/>
    <property type="evidence" value="ECO:0007669"/>
    <property type="project" value="InterPro"/>
</dbReference>
<comment type="caution">
    <text evidence="2">The sequence shown here is derived from an EMBL/GenBank/DDBJ whole genome shotgun (WGS) entry which is preliminary data.</text>
</comment>
<dbReference type="InterPro" id="IPR002711">
    <property type="entry name" value="HNH"/>
</dbReference>
<reference evidence="2 3" key="1">
    <citation type="journal article" date="2020" name="J. Appl. Phycol.">
        <title>Morphological changes and genome evolution in Raphidiopsis raciborskii CS-506 after 23 years in culture.</title>
        <authorList>
            <person name="Willis A."/>
            <person name="Bent S.J."/>
            <person name="Jameson I.D."/>
        </authorList>
    </citation>
    <scope>NUCLEOTIDE SEQUENCE [LARGE SCALE GENOMIC DNA]</scope>
    <source>
        <strain evidence="2 3">CS-506_A</strain>
    </source>
</reference>
<gene>
    <name evidence="2" type="ORF">FHK98_18250</name>
</gene>
<dbReference type="Proteomes" id="UP000538075">
    <property type="component" value="Unassembled WGS sequence"/>
</dbReference>
<dbReference type="Pfam" id="PF01844">
    <property type="entry name" value="HNH"/>
    <property type="match status" value="1"/>
</dbReference>
<name>A0A838WS76_9CYAN</name>
<dbReference type="EMBL" id="VDFG01001193">
    <property type="protein sequence ID" value="MBA4467190.1"/>
    <property type="molecule type" value="Genomic_DNA"/>
</dbReference>
<evidence type="ECO:0000313" key="3">
    <source>
        <dbReference type="Proteomes" id="UP000538075"/>
    </source>
</evidence>
<protein>
    <submittedName>
        <fullName evidence="2">HNH endonuclease</fullName>
    </submittedName>
</protein>
<dbReference type="CDD" id="cd00085">
    <property type="entry name" value="HNHc"/>
    <property type="match status" value="1"/>
</dbReference>
<feature type="domain" description="HNH" evidence="1">
    <location>
        <begin position="1"/>
        <end position="45"/>
    </location>
</feature>
<keyword evidence="2" id="KW-0540">Nuclease</keyword>
<evidence type="ECO:0000313" key="2">
    <source>
        <dbReference type="EMBL" id="MBA4467190.1"/>
    </source>
</evidence>
<organism evidence="2 3">
    <name type="scientific">Cylindrospermopsis raciborskii CS-506_A</name>
    <dbReference type="NCBI Taxonomy" id="2585140"/>
    <lineage>
        <taxon>Bacteria</taxon>
        <taxon>Bacillati</taxon>
        <taxon>Cyanobacteriota</taxon>
        <taxon>Cyanophyceae</taxon>
        <taxon>Nostocales</taxon>
        <taxon>Aphanizomenonaceae</taxon>
        <taxon>Cylindrospermopsis</taxon>
    </lineage>
</organism>